<dbReference type="InterPro" id="IPR036878">
    <property type="entry name" value="Glu_permease_IIB"/>
</dbReference>
<feature type="transmembrane region" description="Helical" evidence="12">
    <location>
        <begin position="246"/>
        <end position="270"/>
    </location>
</feature>
<feature type="active site" description="Phosphocysteine intermediate; for EIIB activity" evidence="11">
    <location>
        <position position="26"/>
    </location>
</feature>
<dbReference type="PROSITE" id="PS51098">
    <property type="entry name" value="PTS_EIIB_TYPE_1"/>
    <property type="match status" value="1"/>
</dbReference>
<keyword evidence="10 12" id="KW-0472">Membrane</keyword>
<evidence type="ECO:0000256" key="10">
    <source>
        <dbReference type="ARBA" id="ARBA00023136"/>
    </source>
</evidence>
<dbReference type="GO" id="GO:0090589">
    <property type="term" value="F:protein-phosphocysteine-trehalose phosphotransferase system transporter activity"/>
    <property type="evidence" value="ECO:0007669"/>
    <property type="project" value="TreeGrafter"/>
</dbReference>
<keyword evidence="4" id="KW-0762">Sugar transport</keyword>
<evidence type="ECO:0000259" key="14">
    <source>
        <dbReference type="PROSITE" id="PS51103"/>
    </source>
</evidence>
<dbReference type="GO" id="GO:0009401">
    <property type="term" value="P:phosphoenolpyruvate-dependent sugar phosphotransferase system"/>
    <property type="evidence" value="ECO:0007669"/>
    <property type="project" value="UniProtKB-KW"/>
</dbReference>
<dbReference type="InterPro" id="IPR050558">
    <property type="entry name" value="PTS_Sugar-Specific_Components"/>
</dbReference>
<dbReference type="GO" id="GO:0008982">
    <property type="term" value="F:protein-N(PI)-phosphohistidine-sugar phosphotransferase activity"/>
    <property type="evidence" value="ECO:0007669"/>
    <property type="project" value="InterPro"/>
</dbReference>
<protein>
    <submittedName>
        <fullName evidence="15">PTS glucose-like IIB subunit</fullName>
    </submittedName>
</protein>
<feature type="domain" description="PTS EIIC type-1" evidence="14">
    <location>
        <begin position="111"/>
        <end position="462"/>
    </location>
</feature>
<evidence type="ECO:0000313" key="16">
    <source>
        <dbReference type="Proteomes" id="UP000221015"/>
    </source>
</evidence>
<dbReference type="PANTHER" id="PTHR30175">
    <property type="entry name" value="PHOSPHOTRANSFERASE SYSTEM TRANSPORT PROTEIN"/>
    <property type="match status" value="1"/>
</dbReference>
<dbReference type="Gene3D" id="3.30.1360.60">
    <property type="entry name" value="Glucose permease domain IIB"/>
    <property type="match status" value="1"/>
</dbReference>
<dbReference type="CDD" id="cd00212">
    <property type="entry name" value="PTS_IIB_glc"/>
    <property type="match status" value="1"/>
</dbReference>
<dbReference type="GO" id="GO:0016301">
    <property type="term" value="F:kinase activity"/>
    <property type="evidence" value="ECO:0007669"/>
    <property type="project" value="UniProtKB-KW"/>
</dbReference>
<dbReference type="InterPro" id="IPR003352">
    <property type="entry name" value="PTS_EIIC"/>
</dbReference>
<feature type="transmembrane region" description="Helical" evidence="12">
    <location>
        <begin position="152"/>
        <end position="172"/>
    </location>
</feature>
<evidence type="ECO:0000256" key="11">
    <source>
        <dbReference type="PROSITE-ProRule" id="PRU00421"/>
    </source>
</evidence>
<keyword evidence="9 12" id="KW-1133">Transmembrane helix</keyword>
<comment type="caution">
    <text evidence="15">The sequence shown here is derived from an EMBL/GenBank/DDBJ whole genome shotgun (WGS) entry which is preliminary data.</text>
</comment>
<dbReference type="InterPro" id="IPR013013">
    <property type="entry name" value="PTS_EIIC_1"/>
</dbReference>
<feature type="transmembrane region" description="Helical" evidence="12">
    <location>
        <begin position="109"/>
        <end position="140"/>
    </location>
</feature>
<evidence type="ECO:0000259" key="13">
    <source>
        <dbReference type="PROSITE" id="PS51098"/>
    </source>
</evidence>
<dbReference type="InterPro" id="IPR001996">
    <property type="entry name" value="PTS_IIB_1"/>
</dbReference>
<accession>A0A2J4JKK2</accession>
<keyword evidence="8" id="KW-0418">Kinase</keyword>
<sequence length="462" mass="48618">MATKVSIPALIQALGGKENLAQATHCATRLRVTTRDKSKIDEAALKAIPGVLGVVNNGTQTQIIIGAEVNNVYKDFIAQTGVDEEAPIDENLDLKDELKNKKGKLLTRFFETVAAIFNPIVPALAGCGFLSALICIFMALGFDSSAPTFKTIIAISMAIFTFLPFLLAASAAKVFKMNMFVAMTICAGMMSSTWSGLIADGVSSYSFLGIPFRVINYSSSVLPVVFAVLVASYIERFLDKIIPGALKIILVPALTILIATPVTLITVGPLTYWLGEELAIGVNWLFENGGVFSGIVYGGIYSSMVLLGIHHGMVPVLTQMLTAQGFNYVSPTSGAANIGQAGAAFGVWIKSHDKNQKANALSACIAACTGITEPVVYGVTVPLGKPFLFAGIGGAVGGGFAAALHLKSFAMGGPSFLSFGMFTGGENPFLNCALVMAGFVIAFIVAAVLTVLFWNPDEKKKA</sequence>
<feature type="transmembrane region" description="Helical" evidence="12">
    <location>
        <begin position="387"/>
        <end position="408"/>
    </location>
</feature>
<dbReference type="PROSITE" id="PS51103">
    <property type="entry name" value="PTS_EIIC_TYPE_1"/>
    <property type="match status" value="1"/>
</dbReference>
<evidence type="ECO:0000313" key="15">
    <source>
        <dbReference type="EMBL" id="PLK28399.1"/>
    </source>
</evidence>
<feature type="transmembrane region" description="Helical" evidence="12">
    <location>
        <begin position="428"/>
        <end position="454"/>
    </location>
</feature>
<comment type="subcellular location">
    <subcellularLocation>
        <location evidence="1">Cell membrane</location>
        <topology evidence="1">Multi-pass membrane protein</topology>
    </subcellularLocation>
</comment>
<dbReference type="InterPro" id="IPR018113">
    <property type="entry name" value="PTrfase_EIIB_Cys"/>
</dbReference>
<dbReference type="PANTHER" id="PTHR30175:SF1">
    <property type="entry name" value="PTS SYSTEM ARBUTIN-, CELLOBIOSE-, AND SALICIN-SPECIFIC EIIBC COMPONENT-RELATED"/>
    <property type="match status" value="1"/>
</dbReference>
<evidence type="ECO:0000256" key="7">
    <source>
        <dbReference type="ARBA" id="ARBA00022692"/>
    </source>
</evidence>
<evidence type="ECO:0000256" key="2">
    <source>
        <dbReference type="ARBA" id="ARBA00022448"/>
    </source>
</evidence>
<reference evidence="15 16" key="1">
    <citation type="journal article" date="2017" name="Front. Microbiol.">
        <title>New Insights into the Diversity of the Genus Faecalibacterium.</title>
        <authorList>
            <person name="Benevides L."/>
            <person name="Burman S."/>
            <person name="Martin R."/>
            <person name="Robert V."/>
            <person name="Thomas M."/>
            <person name="Miquel S."/>
            <person name="Chain F."/>
            <person name="Sokol H."/>
            <person name="Bermudez-Humaran L.G."/>
            <person name="Morrison M."/>
            <person name="Langella P."/>
            <person name="Azevedo V.A."/>
            <person name="Chatel J.M."/>
            <person name="Soares S."/>
        </authorList>
    </citation>
    <scope>NUCLEOTIDE SEQUENCE [LARGE SCALE GENOMIC DNA]</scope>
    <source>
        <strain evidence="15 16">CNCM I 4542</strain>
    </source>
</reference>
<dbReference type="EMBL" id="NMTS02000102">
    <property type="protein sequence ID" value="PLK28399.1"/>
    <property type="molecule type" value="Genomic_DNA"/>
</dbReference>
<keyword evidence="3" id="KW-1003">Cell membrane</keyword>
<dbReference type="SUPFAM" id="SSF55604">
    <property type="entry name" value="Glucose permease domain IIB"/>
    <property type="match status" value="1"/>
</dbReference>
<keyword evidence="6" id="KW-0598">Phosphotransferase system</keyword>
<dbReference type="GO" id="GO:0005886">
    <property type="term" value="C:plasma membrane"/>
    <property type="evidence" value="ECO:0007669"/>
    <property type="project" value="UniProtKB-SubCell"/>
</dbReference>
<evidence type="ECO:0000256" key="4">
    <source>
        <dbReference type="ARBA" id="ARBA00022597"/>
    </source>
</evidence>
<keyword evidence="5" id="KW-0808">Transferase</keyword>
<evidence type="ECO:0000256" key="8">
    <source>
        <dbReference type="ARBA" id="ARBA00022777"/>
    </source>
</evidence>
<proteinExistence type="predicted"/>
<gene>
    <name evidence="15" type="ORF">CGS50_014170</name>
</gene>
<dbReference type="GO" id="GO:0015771">
    <property type="term" value="P:trehalose transport"/>
    <property type="evidence" value="ECO:0007669"/>
    <property type="project" value="TreeGrafter"/>
</dbReference>
<evidence type="ECO:0000256" key="3">
    <source>
        <dbReference type="ARBA" id="ARBA00022475"/>
    </source>
</evidence>
<dbReference type="Proteomes" id="UP000221015">
    <property type="component" value="Unassembled WGS sequence"/>
</dbReference>
<feature type="transmembrane region" description="Helical" evidence="12">
    <location>
        <begin position="179"/>
        <end position="199"/>
    </location>
</feature>
<evidence type="ECO:0000256" key="5">
    <source>
        <dbReference type="ARBA" id="ARBA00022679"/>
    </source>
</evidence>
<feature type="transmembrane region" description="Helical" evidence="12">
    <location>
        <begin position="214"/>
        <end position="234"/>
    </location>
</feature>
<evidence type="ECO:0000256" key="12">
    <source>
        <dbReference type="SAM" id="Phobius"/>
    </source>
</evidence>
<keyword evidence="7 12" id="KW-0812">Transmembrane</keyword>
<keyword evidence="2" id="KW-0813">Transport</keyword>
<evidence type="ECO:0000256" key="9">
    <source>
        <dbReference type="ARBA" id="ARBA00022989"/>
    </source>
</evidence>
<dbReference type="RefSeq" id="WP_097781153.1">
    <property type="nucleotide sequence ID" value="NZ_NMTS02000102.1"/>
</dbReference>
<dbReference type="Pfam" id="PF00367">
    <property type="entry name" value="PTS_EIIB"/>
    <property type="match status" value="1"/>
</dbReference>
<evidence type="ECO:0000256" key="1">
    <source>
        <dbReference type="ARBA" id="ARBA00004651"/>
    </source>
</evidence>
<organism evidence="15 16">
    <name type="scientific">Faecalibacterium prausnitzii</name>
    <dbReference type="NCBI Taxonomy" id="853"/>
    <lineage>
        <taxon>Bacteria</taxon>
        <taxon>Bacillati</taxon>
        <taxon>Bacillota</taxon>
        <taxon>Clostridia</taxon>
        <taxon>Eubacteriales</taxon>
        <taxon>Oscillospiraceae</taxon>
        <taxon>Faecalibacterium</taxon>
    </lineage>
</organism>
<name>A0A2J4JKK2_9FIRM</name>
<evidence type="ECO:0000256" key="6">
    <source>
        <dbReference type="ARBA" id="ARBA00022683"/>
    </source>
</evidence>
<dbReference type="AlphaFoldDB" id="A0A2J4JKK2"/>
<feature type="domain" description="PTS EIIB type-1" evidence="13">
    <location>
        <begin position="4"/>
        <end position="86"/>
    </location>
</feature>
<feature type="transmembrane region" description="Helical" evidence="12">
    <location>
        <begin position="290"/>
        <end position="309"/>
    </location>
</feature>
<dbReference type="Pfam" id="PF02378">
    <property type="entry name" value="PTS_EIIC"/>
    <property type="match status" value="1"/>
</dbReference>
<dbReference type="FunFam" id="3.30.1360.60:FF:000001">
    <property type="entry name" value="PTS system glucose-specific IIBC component PtsG"/>
    <property type="match status" value="1"/>
</dbReference>